<reference evidence="13" key="1">
    <citation type="submission" date="2021-01" db="EMBL/GenBank/DDBJ databases">
        <title>Fulvivirga kasyanovii gen. nov., sp nov., a novel member of the phylum Bacteroidetes isolated from seawater in a mussel farm.</title>
        <authorList>
            <person name="Zhao L.-H."/>
            <person name="Wang Z.-J."/>
        </authorList>
    </citation>
    <scope>NUCLEOTIDE SEQUENCE</scope>
    <source>
        <strain evidence="13">2943</strain>
    </source>
</reference>
<dbReference type="RefSeq" id="WP_202241917.1">
    <property type="nucleotide sequence ID" value="NZ_JAESIY010000001.1"/>
</dbReference>
<keyword evidence="4 8" id="KW-0812">Transmembrane</keyword>
<gene>
    <name evidence="13" type="ORF">JL102_01530</name>
</gene>
<keyword evidence="14" id="KW-1185">Reference proteome</keyword>
<evidence type="ECO:0000256" key="3">
    <source>
        <dbReference type="ARBA" id="ARBA00022452"/>
    </source>
</evidence>
<dbReference type="Gene3D" id="2.60.40.1120">
    <property type="entry name" value="Carboxypeptidase-like, regulatory domain"/>
    <property type="match status" value="1"/>
</dbReference>
<dbReference type="InterPro" id="IPR008969">
    <property type="entry name" value="CarboxyPept-like_regulatory"/>
</dbReference>
<dbReference type="Pfam" id="PF07715">
    <property type="entry name" value="Plug"/>
    <property type="match status" value="1"/>
</dbReference>
<proteinExistence type="inferred from homology"/>
<evidence type="ECO:0000256" key="6">
    <source>
        <dbReference type="ARBA" id="ARBA00023136"/>
    </source>
</evidence>
<dbReference type="GO" id="GO:0009279">
    <property type="term" value="C:cell outer membrane"/>
    <property type="evidence" value="ECO:0007669"/>
    <property type="project" value="UniProtKB-SubCell"/>
</dbReference>
<feature type="signal peptide" evidence="10">
    <location>
        <begin position="1"/>
        <end position="19"/>
    </location>
</feature>
<dbReference type="SUPFAM" id="SSF49464">
    <property type="entry name" value="Carboxypeptidase regulatory domain-like"/>
    <property type="match status" value="1"/>
</dbReference>
<comment type="subcellular location">
    <subcellularLocation>
        <location evidence="1 8">Cell outer membrane</location>
        <topology evidence="1 8">Multi-pass membrane protein</topology>
    </subcellularLocation>
</comment>
<dbReference type="NCBIfam" id="TIGR04056">
    <property type="entry name" value="OMP_RagA_SusC"/>
    <property type="match status" value="1"/>
</dbReference>
<comment type="caution">
    <text evidence="13">The sequence shown here is derived from an EMBL/GenBank/DDBJ whole genome shotgun (WGS) entry which is preliminary data.</text>
</comment>
<dbReference type="Pfam" id="PF00593">
    <property type="entry name" value="TonB_dep_Rec_b-barrel"/>
    <property type="match status" value="1"/>
</dbReference>
<organism evidence="13 14">
    <name type="scientific">Fulvivirga sediminis</name>
    <dbReference type="NCBI Taxonomy" id="2803949"/>
    <lineage>
        <taxon>Bacteria</taxon>
        <taxon>Pseudomonadati</taxon>
        <taxon>Bacteroidota</taxon>
        <taxon>Cytophagia</taxon>
        <taxon>Cytophagales</taxon>
        <taxon>Fulvivirgaceae</taxon>
        <taxon>Fulvivirga</taxon>
    </lineage>
</organism>
<evidence type="ECO:0000256" key="10">
    <source>
        <dbReference type="SAM" id="SignalP"/>
    </source>
</evidence>
<feature type="domain" description="TonB-dependent receptor-like beta-barrel" evidence="11">
    <location>
        <begin position="550"/>
        <end position="1033"/>
    </location>
</feature>
<keyword evidence="3 8" id="KW-1134">Transmembrane beta strand</keyword>
<evidence type="ECO:0000256" key="4">
    <source>
        <dbReference type="ARBA" id="ARBA00022692"/>
    </source>
</evidence>
<name>A0A937F503_9BACT</name>
<dbReference type="Gene3D" id="2.170.130.10">
    <property type="entry name" value="TonB-dependent receptor, plug domain"/>
    <property type="match status" value="1"/>
</dbReference>
<accession>A0A937F503</accession>
<feature type="domain" description="TonB-dependent receptor plug" evidence="12">
    <location>
        <begin position="115"/>
        <end position="238"/>
    </location>
</feature>
<keyword evidence="7 8" id="KW-0998">Cell outer membrane</keyword>
<evidence type="ECO:0000256" key="2">
    <source>
        <dbReference type="ARBA" id="ARBA00022448"/>
    </source>
</evidence>
<evidence type="ECO:0000256" key="5">
    <source>
        <dbReference type="ARBA" id="ARBA00023077"/>
    </source>
</evidence>
<dbReference type="Pfam" id="PF13715">
    <property type="entry name" value="CarbopepD_reg_2"/>
    <property type="match status" value="1"/>
</dbReference>
<keyword evidence="10" id="KW-0732">Signal</keyword>
<dbReference type="InterPro" id="IPR023997">
    <property type="entry name" value="TonB-dep_OMP_SusC/RagA_CS"/>
</dbReference>
<evidence type="ECO:0000256" key="9">
    <source>
        <dbReference type="RuleBase" id="RU003357"/>
    </source>
</evidence>
<evidence type="ECO:0000256" key="1">
    <source>
        <dbReference type="ARBA" id="ARBA00004571"/>
    </source>
</evidence>
<dbReference type="InterPro" id="IPR039426">
    <property type="entry name" value="TonB-dep_rcpt-like"/>
</dbReference>
<evidence type="ECO:0000259" key="12">
    <source>
        <dbReference type="Pfam" id="PF07715"/>
    </source>
</evidence>
<dbReference type="InterPro" id="IPR036942">
    <property type="entry name" value="Beta-barrel_TonB_sf"/>
</dbReference>
<evidence type="ECO:0000256" key="7">
    <source>
        <dbReference type="ARBA" id="ARBA00023237"/>
    </source>
</evidence>
<sequence length="1077" mass="118580">MRKLLLFMSFFVFSLVTWAQERTVSGKVTSAADGSGLPGVNVIVKGTSNGTVTDIEGAYTLSVPENSTLVFSFVGLKTQEIAVSGRSKVDVQMANDVQQLTEVVVTAMNVSRDKASLGYSQQTLDSDAVSKVKESNFINSLSGKVSGVQVRTNNTMGGSTNITIRGNSSFSNNQPLFVIDGVPISNQTNNTANQQAGNAGYDYGNPAADINPEDIASMSVLKGAAATALYGSRGQNGVILITTKKGSGKKGIGVDFSTGVTVGKVNRKTLPEYQKQYGAGYLPSYGENADSYFLQEDIDGDGQLDWVVPTNDDGSYGAAFNPNLNVYQWDSFIPESENFMKKQPWVAAKNTPNDFFESQVTLNNSIAFSGSTEKSTFRLGYTNLNIDDIMPNSSMNKNTINFTGSSQLTDKLSADVLFQYNKQDLDGLFSTGYSDNIMTQFRQWWQVNVDVKELERWYDRTGKNYTWNAANYNNPTTPIYWDNPYWTRYENYSTSTRDRTLSKVGLTYKINEWLTFSGRASIDHYTEVREERRAVGSVPTAFGVNLNDVGSGYQRTDIENTEYNYNGILSFNKQLSTDFSLDGLIGFNLRKESYNYSQKSTSGGLAVPGLYALSNSVNANPFPYEFLWEKEVYGYFANVNLGYKNFLYFDGNYRVDVSSTLPLDNNQYDYYSLGLGFVFTEIVDIDWIDFGKLRASYGTVGNDTRALRVKDYFLRQNNFGNSILTSLPNTKNNDILEPEQTREYEFGVQLTAIDRRVNLDVAYYNRTTSDQLLDIDVSGATGYTKKFVNAGEIRNKGVEVVLSGDVVRSNDFKYNVAVNFTKNKSEVLELLGGTENFVIQSFGGGITSNATVGQPFGVFKGTGFKYLNGEKVVNSDGLYVSEADQIIGDPNPDWIGGVTNSFSYKGVSLSFLVDVQKGGDVYSLDMHYGQGTGLYENTVGLNDKGNPIRDAVSAGGGVLNPGVNEDGSVNTTYADANYAGAFYWGNSDYNPSAMTMYDASYVKLRELSIGYRLPSKWTDSFAQSVDLSIVGRNLWIIHKNVPYADPESGLGAGPAQGYLVGSYPTVRTLGFKADIKF</sequence>
<protein>
    <submittedName>
        <fullName evidence="13">SusC/RagA family TonB-linked outer membrane protein</fullName>
    </submittedName>
</protein>
<dbReference type="AlphaFoldDB" id="A0A937F503"/>
<dbReference type="EMBL" id="JAESIY010000001">
    <property type="protein sequence ID" value="MBL3654794.1"/>
    <property type="molecule type" value="Genomic_DNA"/>
</dbReference>
<keyword evidence="6 8" id="KW-0472">Membrane</keyword>
<dbReference type="InterPro" id="IPR012910">
    <property type="entry name" value="Plug_dom"/>
</dbReference>
<feature type="chain" id="PRO_5037849737" evidence="10">
    <location>
        <begin position="20"/>
        <end position="1077"/>
    </location>
</feature>
<evidence type="ECO:0000313" key="14">
    <source>
        <dbReference type="Proteomes" id="UP000659388"/>
    </source>
</evidence>
<dbReference type="InterPro" id="IPR037066">
    <property type="entry name" value="Plug_dom_sf"/>
</dbReference>
<dbReference type="Gene3D" id="2.40.170.20">
    <property type="entry name" value="TonB-dependent receptor, beta-barrel domain"/>
    <property type="match status" value="1"/>
</dbReference>
<keyword evidence="2 8" id="KW-0813">Transport</keyword>
<evidence type="ECO:0000259" key="11">
    <source>
        <dbReference type="Pfam" id="PF00593"/>
    </source>
</evidence>
<dbReference type="Proteomes" id="UP000659388">
    <property type="component" value="Unassembled WGS sequence"/>
</dbReference>
<comment type="similarity">
    <text evidence="8 9">Belongs to the TonB-dependent receptor family.</text>
</comment>
<dbReference type="InterPro" id="IPR000531">
    <property type="entry name" value="Beta-barrel_TonB"/>
</dbReference>
<dbReference type="PROSITE" id="PS52016">
    <property type="entry name" value="TONB_DEPENDENT_REC_3"/>
    <property type="match status" value="1"/>
</dbReference>
<evidence type="ECO:0000256" key="8">
    <source>
        <dbReference type="PROSITE-ProRule" id="PRU01360"/>
    </source>
</evidence>
<evidence type="ECO:0000313" key="13">
    <source>
        <dbReference type="EMBL" id="MBL3654794.1"/>
    </source>
</evidence>
<keyword evidence="5 9" id="KW-0798">TonB box</keyword>
<dbReference type="SUPFAM" id="SSF56935">
    <property type="entry name" value="Porins"/>
    <property type="match status" value="1"/>
</dbReference>
<dbReference type="NCBIfam" id="TIGR04057">
    <property type="entry name" value="SusC_RagA_signa"/>
    <property type="match status" value="1"/>
</dbReference>
<dbReference type="InterPro" id="IPR023996">
    <property type="entry name" value="TonB-dep_OMP_SusC/RagA"/>
</dbReference>